<evidence type="ECO:0000256" key="1">
    <source>
        <dbReference type="ARBA" id="ARBA00001966"/>
    </source>
</evidence>
<dbReference type="GO" id="GO:0046872">
    <property type="term" value="F:metal ion binding"/>
    <property type="evidence" value="ECO:0007669"/>
    <property type="project" value="UniProtKB-KW"/>
</dbReference>
<keyword evidence="15" id="KW-1185">Reference proteome</keyword>
<evidence type="ECO:0000256" key="6">
    <source>
        <dbReference type="ARBA" id="ARBA00022723"/>
    </source>
</evidence>
<dbReference type="EC" id="4.3.1.17" evidence="11"/>
<sequence length="306" mass="31799">MDVLFHNVRELVERAEREEKQISELMIEQEILISGRTRQEIMQQMDQNLTVMEEAVERGLQGVKSVTGLTGGDAVLLQNYIAQGKSLSGDLLLDAVSKAVATNEVNAAMGTICATPTAGSAGVVPGTLFAVKNKLNPTREQMIRYLFTSGAFGFVVANNASISGAAGGCQAEVGSAAGMAAAAIVEMAGGTPQQCAEAFAITLKNMLGLVCDPVAGLVEVPCVKRNAMGAANSLVAADMALAGVKSRIPCDEVIGAMYRIGQSMSPNLKETARGGLAATPTGKAISNAILNNGDLQSILKARITIE</sequence>
<keyword evidence="9 11" id="KW-0456">Lyase</keyword>
<keyword evidence="7 11" id="KW-0408">Iron</keyword>
<evidence type="ECO:0000256" key="8">
    <source>
        <dbReference type="ARBA" id="ARBA00023014"/>
    </source>
</evidence>
<accession>A0A4U2XZ32</accession>
<proteinExistence type="inferred from homology"/>
<dbReference type="GO" id="GO:0051539">
    <property type="term" value="F:4 iron, 4 sulfur cluster binding"/>
    <property type="evidence" value="ECO:0007669"/>
    <property type="project" value="UniProtKB-UniRule"/>
</dbReference>
<reference evidence="14 15" key="1">
    <citation type="submission" date="2019-04" db="EMBL/GenBank/DDBJ databases">
        <title>Lysinibacillus genome sequencing.</title>
        <authorList>
            <person name="Dunlap C."/>
        </authorList>
    </citation>
    <scope>NUCLEOTIDE SEQUENCE [LARGE SCALE GENOMIC DNA]</scope>
    <source>
        <strain evidence="14 15">CCTCC AB 2010389</strain>
    </source>
</reference>
<dbReference type="NCBIfam" id="TIGR00718">
    <property type="entry name" value="sda_alpha"/>
    <property type="match status" value="1"/>
</dbReference>
<dbReference type="GO" id="GO:0006094">
    <property type="term" value="P:gluconeogenesis"/>
    <property type="evidence" value="ECO:0007669"/>
    <property type="project" value="UniProtKB-KW"/>
</dbReference>
<keyword evidence="4 11" id="KW-0312">Gluconeogenesis</keyword>
<dbReference type="GO" id="GO:0003941">
    <property type="term" value="F:L-serine ammonia-lyase activity"/>
    <property type="evidence" value="ECO:0007669"/>
    <property type="project" value="UniProtKB-UniRule"/>
</dbReference>
<organism evidence="14 15">
    <name type="scientific">Lysinibacillus mangiferihumi</name>
    <dbReference type="NCBI Taxonomy" id="1130819"/>
    <lineage>
        <taxon>Bacteria</taxon>
        <taxon>Bacillati</taxon>
        <taxon>Bacillota</taxon>
        <taxon>Bacilli</taxon>
        <taxon>Bacillales</taxon>
        <taxon>Bacillaceae</taxon>
        <taxon>Lysinibacillus</taxon>
    </lineage>
</organism>
<dbReference type="RefSeq" id="WP_107894715.1">
    <property type="nucleotide sequence ID" value="NZ_PYWM01000004.1"/>
</dbReference>
<evidence type="ECO:0000256" key="2">
    <source>
        <dbReference type="ARBA" id="ARBA00004742"/>
    </source>
</evidence>
<evidence type="ECO:0000256" key="9">
    <source>
        <dbReference type="ARBA" id="ARBA00023239"/>
    </source>
</evidence>
<keyword evidence="12" id="KW-0175">Coiled coil</keyword>
<evidence type="ECO:0000256" key="11">
    <source>
        <dbReference type="RuleBase" id="RU366059"/>
    </source>
</evidence>
<comment type="caution">
    <text evidence="14">The sequence shown here is derived from an EMBL/GenBank/DDBJ whole genome shotgun (WGS) entry which is preliminary data.</text>
</comment>
<dbReference type="Pfam" id="PF03313">
    <property type="entry name" value="SDH_alpha"/>
    <property type="match status" value="1"/>
</dbReference>
<dbReference type="PANTHER" id="PTHR30182:SF1">
    <property type="entry name" value="L-SERINE DEHYDRATASE 1"/>
    <property type="match status" value="1"/>
</dbReference>
<evidence type="ECO:0000256" key="4">
    <source>
        <dbReference type="ARBA" id="ARBA00022432"/>
    </source>
</evidence>
<comment type="pathway">
    <text evidence="2">Carbohydrate biosynthesis; gluconeogenesis.</text>
</comment>
<dbReference type="InterPro" id="IPR051318">
    <property type="entry name" value="Fe-S_L-Ser"/>
</dbReference>
<comment type="catalytic activity">
    <reaction evidence="10 11">
        <text>L-serine = pyruvate + NH4(+)</text>
        <dbReference type="Rhea" id="RHEA:19169"/>
        <dbReference type="ChEBI" id="CHEBI:15361"/>
        <dbReference type="ChEBI" id="CHEBI:28938"/>
        <dbReference type="ChEBI" id="CHEBI:33384"/>
        <dbReference type="EC" id="4.3.1.17"/>
    </reaction>
</comment>
<keyword evidence="8 11" id="KW-0411">Iron-sulfur</keyword>
<dbReference type="InterPro" id="IPR004642">
    <property type="entry name" value="Ser_deHydtase_asu"/>
</dbReference>
<gene>
    <name evidence="14" type="primary">sdaAA</name>
    <name evidence="14" type="ORF">FC756_25040</name>
</gene>
<feature type="domain" description="Serine dehydratase-like alpha subunit" evidence="13">
    <location>
        <begin position="18"/>
        <end position="277"/>
    </location>
</feature>
<evidence type="ECO:0000256" key="5">
    <source>
        <dbReference type="ARBA" id="ARBA00022485"/>
    </source>
</evidence>
<comment type="cofactor">
    <cofactor evidence="1 11">
        <name>[4Fe-4S] cluster</name>
        <dbReference type="ChEBI" id="CHEBI:49883"/>
    </cofactor>
</comment>
<dbReference type="AlphaFoldDB" id="A0A4U2XZ32"/>
<dbReference type="PANTHER" id="PTHR30182">
    <property type="entry name" value="L-SERINE DEHYDRATASE"/>
    <property type="match status" value="1"/>
</dbReference>
<evidence type="ECO:0000313" key="15">
    <source>
        <dbReference type="Proteomes" id="UP000308744"/>
    </source>
</evidence>
<evidence type="ECO:0000256" key="10">
    <source>
        <dbReference type="ARBA" id="ARBA00049406"/>
    </source>
</evidence>
<dbReference type="EMBL" id="SZPU01000124">
    <property type="protein sequence ID" value="TKI53239.1"/>
    <property type="molecule type" value="Genomic_DNA"/>
</dbReference>
<dbReference type="InterPro" id="IPR005130">
    <property type="entry name" value="Ser_deHydtase-like_asu"/>
</dbReference>
<keyword evidence="6 11" id="KW-0479">Metal-binding</keyword>
<protein>
    <recommendedName>
        <fullName evidence="11">L-serine dehydratase</fullName>
        <ecNumber evidence="11">4.3.1.17</ecNumber>
    </recommendedName>
</protein>
<name>A0A4U2XZ32_9BACI</name>
<evidence type="ECO:0000259" key="13">
    <source>
        <dbReference type="Pfam" id="PF03313"/>
    </source>
</evidence>
<comment type="similarity">
    <text evidence="3 11">Belongs to the iron-sulfur dependent L-serine dehydratase family.</text>
</comment>
<keyword evidence="5 11" id="KW-0004">4Fe-4S</keyword>
<dbReference type="Proteomes" id="UP000308744">
    <property type="component" value="Unassembled WGS sequence"/>
</dbReference>
<evidence type="ECO:0000256" key="12">
    <source>
        <dbReference type="SAM" id="Coils"/>
    </source>
</evidence>
<feature type="coiled-coil region" evidence="12">
    <location>
        <begin position="1"/>
        <end position="28"/>
    </location>
</feature>
<evidence type="ECO:0000256" key="7">
    <source>
        <dbReference type="ARBA" id="ARBA00023004"/>
    </source>
</evidence>
<evidence type="ECO:0000313" key="14">
    <source>
        <dbReference type="EMBL" id="TKI53239.1"/>
    </source>
</evidence>
<evidence type="ECO:0000256" key="3">
    <source>
        <dbReference type="ARBA" id="ARBA00008636"/>
    </source>
</evidence>